<name>V5TX80_9ENTR</name>
<accession>V5TX80</accession>
<dbReference type="InterPro" id="IPR003458">
    <property type="entry name" value="Phage_T4_Gp38_tail_assem"/>
</dbReference>
<dbReference type="Proteomes" id="UP000018545">
    <property type="component" value="Chromosome"/>
</dbReference>
<dbReference type="PATRIC" id="fig|1401659.3.peg.934"/>
<dbReference type="EMBL" id="CP006731">
    <property type="protein sequence ID" value="AHB69300.1"/>
    <property type="molecule type" value="Genomic_DNA"/>
</dbReference>
<dbReference type="PANTHER" id="PTHR34413:SF2">
    <property type="entry name" value="PROPHAGE TAIL FIBER ASSEMBLY PROTEIN HOMOLOG TFAE-RELATED"/>
    <property type="match status" value="1"/>
</dbReference>
<dbReference type="AlphaFoldDB" id="V5TX80"/>
<dbReference type="HOGENOM" id="CLU_094206_3_0_6"/>
<evidence type="ECO:0000313" key="2">
    <source>
        <dbReference type="Proteomes" id="UP000018545"/>
    </source>
</evidence>
<sequence>MAEAKLNHHQLAEEAGFITVHNYDETTREYLSTCREYLAEGVGLPAKSCIDAPGEPVKGLVICRTANLSAWEYLPDHRGETVYSITTGEPLKITLPGDYPADTTPVAPATRFDVWNGKVWVTDEDARRTADVEDAKTMKSSLRDMANEIISQQQWPSRLTLGRLNEQEQAAFTAWLDYLEALAAVDTSRAPDIQWPQLPA</sequence>
<dbReference type="InterPro" id="IPR051220">
    <property type="entry name" value="TFA_Chaperone"/>
</dbReference>
<dbReference type="KEGG" id="csi:P262_01313"/>
<evidence type="ECO:0000313" key="1">
    <source>
        <dbReference type="EMBL" id="AHB69300.1"/>
    </source>
</evidence>
<reference evidence="1 2" key="1">
    <citation type="journal article" date="2014" name="Genome Announc.">
        <title>Complete Genome Sequence of Cronobacter sakazakii Strain CMCC 45402.</title>
        <authorList>
            <person name="Zhao Z."/>
            <person name="Wang L."/>
            <person name="Wang B."/>
            <person name="Liang H."/>
            <person name="Ye Q."/>
            <person name="Zeng M."/>
        </authorList>
    </citation>
    <scope>NUCLEOTIDE SEQUENCE [LARGE SCALE GENOMIC DNA]</scope>
    <source>
        <strain evidence="2">45402</strain>
    </source>
</reference>
<proteinExistence type="predicted"/>
<dbReference type="PANTHER" id="PTHR34413">
    <property type="entry name" value="PROPHAGE TAIL FIBER ASSEMBLY PROTEIN HOMOLOG TFAE-RELATED-RELATED"/>
    <property type="match status" value="1"/>
</dbReference>
<gene>
    <name evidence="1" type="ORF">P262_01313</name>
</gene>
<dbReference type="RefSeq" id="WP_023898142.1">
    <property type="nucleotide sequence ID" value="NC_023032.1"/>
</dbReference>
<protein>
    <submittedName>
        <fullName evidence="1">TfaE protein</fullName>
    </submittedName>
</protein>
<dbReference type="Pfam" id="PF02413">
    <property type="entry name" value="Caudo_TAP"/>
    <property type="match status" value="1"/>
</dbReference>
<organism evidence="1 2">
    <name type="scientific">Cronobacter malonaticus</name>
    <dbReference type="NCBI Taxonomy" id="413503"/>
    <lineage>
        <taxon>Bacteria</taxon>
        <taxon>Pseudomonadati</taxon>
        <taxon>Pseudomonadota</taxon>
        <taxon>Gammaproteobacteria</taxon>
        <taxon>Enterobacterales</taxon>
        <taxon>Enterobacteriaceae</taxon>
        <taxon>Cronobacter</taxon>
    </lineage>
</organism>